<comment type="similarity">
    <text evidence="5">Belongs to the NtaA/SnaA/DszA monooxygenase family.</text>
</comment>
<dbReference type="SUPFAM" id="SSF51679">
    <property type="entry name" value="Bacterial luciferase-like"/>
    <property type="match status" value="1"/>
</dbReference>
<evidence type="ECO:0000313" key="8">
    <source>
        <dbReference type="EMBL" id="TXR52225.1"/>
    </source>
</evidence>
<dbReference type="PIRSF" id="PIRSF000337">
    <property type="entry name" value="NTA_MOA"/>
    <property type="match status" value="1"/>
</dbReference>
<accession>A0A5C8Z2A7</accession>
<dbReference type="RefSeq" id="WP_147928244.1">
    <property type="nucleotide sequence ID" value="NZ_VKAC01000016.1"/>
</dbReference>
<feature type="binding site" evidence="6">
    <location>
        <position position="56"/>
    </location>
    <ligand>
        <name>FMN</name>
        <dbReference type="ChEBI" id="CHEBI:58210"/>
    </ligand>
</feature>
<dbReference type="Pfam" id="PF00296">
    <property type="entry name" value="Bac_luciferase"/>
    <property type="match status" value="1"/>
</dbReference>
<evidence type="ECO:0000256" key="4">
    <source>
        <dbReference type="ARBA" id="ARBA00023033"/>
    </source>
</evidence>
<feature type="binding site" evidence="6">
    <location>
        <position position="152"/>
    </location>
    <ligand>
        <name>FMN</name>
        <dbReference type="ChEBI" id="CHEBI:58210"/>
    </ligand>
</feature>
<dbReference type="PANTHER" id="PTHR30011:SF16">
    <property type="entry name" value="C2H2 FINGER DOMAIN TRANSCRIPTION FACTOR (EUROFUNG)-RELATED"/>
    <property type="match status" value="1"/>
</dbReference>
<reference evidence="8 9" key="1">
    <citation type="submission" date="2019-07" db="EMBL/GenBank/DDBJ databases">
        <title>Quadrisphaera sp. strain DD2A genome sequencing and assembly.</title>
        <authorList>
            <person name="Kim I."/>
        </authorList>
    </citation>
    <scope>NUCLEOTIDE SEQUENCE [LARGE SCALE GENOMIC DNA]</scope>
    <source>
        <strain evidence="8 9">DD2A</strain>
    </source>
</reference>
<dbReference type="GO" id="GO:0016705">
    <property type="term" value="F:oxidoreductase activity, acting on paired donors, with incorporation or reduction of molecular oxygen"/>
    <property type="evidence" value="ECO:0007669"/>
    <property type="project" value="InterPro"/>
</dbReference>
<feature type="binding site" evidence="6">
    <location>
        <position position="148"/>
    </location>
    <ligand>
        <name>FMN</name>
        <dbReference type="ChEBI" id="CHEBI:58210"/>
    </ligand>
</feature>
<keyword evidence="3" id="KW-0560">Oxidoreductase</keyword>
<evidence type="ECO:0000313" key="9">
    <source>
        <dbReference type="Proteomes" id="UP000321234"/>
    </source>
</evidence>
<protein>
    <submittedName>
        <fullName evidence="8">LLM class flavin-dependent oxidoreductase</fullName>
    </submittedName>
</protein>
<evidence type="ECO:0000256" key="3">
    <source>
        <dbReference type="ARBA" id="ARBA00023002"/>
    </source>
</evidence>
<dbReference type="InterPro" id="IPR016215">
    <property type="entry name" value="NTA_MOA"/>
</dbReference>
<dbReference type="InterPro" id="IPR051260">
    <property type="entry name" value="Diverse_substr_monoxygenases"/>
</dbReference>
<dbReference type="PANTHER" id="PTHR30011">
    <property type="entry name" value="ALKANESULFONATE MONOOXYGENASE-RELATED"/>
    <property type="match status" value="1"/>
</dbReference>
<gene>
    <name evidence="8" type="ORF">FMM08_20675</name>
</gene>
<comment type="caution">
    <text evidence="8">The sequence shown here is derived from an EMBL/GenBank/DDBJ whole genome shotgun (WGS) entry which is preliminary data.</text>
</comment>
<sequence length="440" mass="47737">MSRLQHVGYFFSRGFGPQGWGRPDWAWGWDWRRPDVYQQAVRELERAGVDLVVMEDAVSLGNPETLELRVRGAYGGPKHDPLLLAPYLFAATSRIGLVPTVNAGITPPYLAARQAATLQHLSGGRFGLNVVTDTGSARHVSGTPPLDHDAAYDRADEWTGLVKDLWRSWEDGALADDGRYADGSRIRARHHEGRYFDVTGPLNAAPFDDGRAGEPLVVSPGGSPRGLAFSGAHSDVQLAYAPLDAASIRAYRARVHEAARAAGRRPDDVRVLFWVKAEVVASQEEAERVVAASLDPTDADLLAVAGHWSSDLETDLTAHDLDAPLPPDAFGQHVSRGTLKGFFAGVDDPGAAPLREVLVRRSRKGLVRKGEGLVGTAEEVADLVEELGEEADNDGVLLSGDLHPVTLHRLFDELVPALRRRGVLRRELGDGGTRANLFDF</sequence>
<name>A0A5C8Z2A7_9ACTN</name>
<evidence type="ECO:0000259" key="7">
    <source>
        <dbReference type="Pfam" id="PF00296"/>
    </source>
</evidence>
<organism evidence="8 9">
    <name type="scientific">Quadrisphaera setariae</name>
    <dbReference type="NCBI Taxonomy" id="2593304"/>
    <lineage>
        <taxon>Bacteria</taxon>
        <taxon>Bacillati</taxon>
        <taxon>Actinomycetota</taxon>
        <taxon>Actinomycetes</taxon>
        <taxon>Kineosporiales</taxon>
        <taxon>Kineosporiaceae</taxon>
        <taxon>Quadrisphaera</taxon>
    </lineage>
</organism>
<dbReference type="GO" id="GO:0004497">
    <property type="term" value="F:monooxygenase activity"/>
    <property type="evidence" value="ECO:0007669"/>
    <property type="project" value="UniProtKB-KW"/>
</dbReference>
<dbReference type="InterPro" id="IPR036661">
    <property type="entry name" value="Luciferase-like_sf"/>
</dbReference>
<dbReference type="OrthoDB" id="3206024at2"/>
<evidence type="ECO:0000256" key="1">
    <source>
        <dbReference type="ARBA" id="ARBA00022630"/>
    </source>
</evidence>
<dbReference type="InterPro" id="IPR011251">
    <property type="entry name" value="Luciferase-like_dom"/>
</dbReference>
<dbReference type="AlphaFoldDB" id="A0A5C8Z2A7"/>
<dbReference type="Gene3D" id="3.20.20.30">
    <property type="entry name" value="Luciferase-like domain"/>
    <property type="match status" value="1"/>
</dbReference>
<feature type="binding site" evidence="6">
    <location>
        <position position="100"/>
    </location>
    <ligand>
        <name>FMN</name>
        <dbReference type="ChEBI" id="CHEBI:58210"/>
    </ligand>
</feature>
<evidence type="ECO:0000256" key="2">
    <source>
        <dbReference type="ARBA" id="ARBA00022643"/>
    </source>
</evidence>
<evidence type="ECO:0000256" key="5">
    <source>
        <dbReference type="ARBA" id="ARBA00033748"/>
    </source>
</evidence>
<feature type="binding site" evidence="6">
    <location>
        <position position="223"/>
    </location>
    <ligand>
        <name>FMN</name>
        <dbReference type="ChEBI" id="CHEBI:58210"/>
    </ligand>
</feature>
<feature type="domain" description="Luciferase-like" evidence="7">
    <location>
        <begin position="39"/>
        <end position="387"/>
    </location>
</feature>
<dbReference type="Proteomes" id="UP000321234">
    <property type="component" value="Unassembled WGS sequence"/>
</dbReference>
<keyword evidence="4" id="KW-0503">Monooxygenase</keyword>
<keyword evidence="9" id="KW-1185">Reference proteome</keyword>
<dbReference type="EMBL" id="VKAC01000016">
    <property type="protein sequence ID" value="TXR52225.1"/>
    <property type="molecule type" value="Genomic_DNA"/>
</dbReference>
<keyword evidence="1 6" id="KW-0285">Flavoprotein</keyword>
<evidence type="ECO:0000256" key="6">
    <source>
        <dbReference type="PIRSR" id="PIRSR000337-1"/>
    </source>
</evidence>
<proteinExistence type="inferred from homology"/>
<keyword evidence="2 6" id="KW-0288">FMN</keyword>